<evidence type="ECO:0000313" key="2">
    <source>
        <dbReference type="Proteomes" id="UP000814140"/>
    </source>
</evidence>
<organism evidence="1 2">
    <name type="scientific">Artomyces pyxidatus</name>
    <dbReference type="NCBI Taxonomy" id="48021"/>
    <lineage>
        <taxon>Eukaryota</taxon>
        <taxon>Fungi</taxon>
        <taxon>Dikarya</taxon>
        <taxon>Basidiomycota</taxon>
        <taxon>Agaricomycotina</taxon>
        <taxon>Agaricomycetes</taxon>
        <taxon>Russulales</taxon>
        <taxon>Auriscalpiaceae</taxon>
        <taxon>Artomyces</taxon>
    </lineage>
</organism>
<reference evidence="1" key="1">
    <citation type="submission" date="2021-03" db="EMBL/GenBank/DDBJ databases">
        <authorList>
            <consortium name="DOE Joint Genome Institute"/>
            <person name="Ahrendt S."/>
            <person name="Looney B.P."/>
            <person name="Miyauchi S."/>
            <person name="Morin E."/>
            <person name="Drula E."/>
            <person name="Courty P.E."/>
            <person name="Chicoki N."/>
            <person name="Fauchery L."/>
            <person name="Kohler A."/>
            <person name="Kuo A."/>
            <person name="Labutti K."/>
            <person name="Pangilinan J."/>
            <person name="Lipzen A."/>
            <person name="Riley R."/>
            <person name="Andreopoulos W."/>
            <person name="He G."/>
            <person name="Johnson J."/>
            <person name="Barry K.W."/>
            <person name="Grigoriev I.V."/>
            <person name="Nagy L."/>
            <person name="Hibbett D."/>
            <person name="Henrissat B."/>
            <person name="Matheny P.B."/>
            <person name="Labbe J."/>
            <person name="Martin F."/>
        </authorList>
    </citation>
    <scope>NUCLEOTIDE SEQUENCE</scope>
    <source>
        <strain evidence="1">HHB10654</strain>
    </source>
</reference>
<accession>A0ACB8T3Q7</accession>
<evidence type="ECO:0000313" key="1">
    <source>
        <dbReference type="EMBL" id="KAI0063122.1"/>
    </source>
</evidence>
<dbReference type="EMBL" id="MU277204">
    <property type="protein sequence ID" value="KAI0063122.1"/>
    <property type="molecule type" value="Genomic_DNA"/>
</dbReference>
<protein>
    <submittedName>
        <fullName evidence="1">Serine carboxypeptidase</fullName>
    </submittedName>
</protein>
<name>A0ACB8T3Q7_9AGAM</name>
<keyword evidence="1" id="KW-0378">Hydrolase</keyword>
<keyword evidence="1" id="KW-0645">Protease</keyword>
<comment type="caution">
    <text evidence="1">The sequence shown here is derived from an EMBL/GenBank/DDBJ whole genome shotgun (WGS) entry which is preliminary data.</text>
</comment>
<keyword evidence="1" id="KW-0121">Carboxypeptidase</keyword>
<proteinExistence type="predicted"/>
<sequence>MYANILTSCLRLIAAAASVASAFTDSEYGQTAFTVGNPQLVETLSAIHSSFFTTLRHAMFPKHSARIRRTRFCDHTVRSYSGYIDVEDKHLFFFFFESRSDPDSDDVIYWTNGSPGGSASMGLFMELGPCRVDNATEEPKFHPESWNSKANILFVDQPIGTGFSYADNGRLLHTTEDAAHDIAAFIAIFFENFQSFQGRALHMAGESYAGRFIPLFASAIYDQNTVLMEHGLTPINLVSAIIGNGQTDRVGLLLSYYDFVCTPASVPPVLSISTCIRMKQAYPRCKKWATDACIDQFDAMNCQAAQAFCWNELVVPYGITGRNHYYLTEHCPDGIQDNCYPVIKEITDFLNRPDVRETIGVDPSFQKNISLVAKDVFDTFNNAGDNMHDSTPYVAALLERGVRVLIYAGTYDWACNWVANEAWTRTLKWSGKDVFATQELREWTVGGGVAGKTRNAWGLTFATIDEAGHLAPYDKPKESLAMINRWITNKPL</sequence>
<keyword evidence="2" id="KW-1185">Reference proteome</keyword>
<gene>
    <name evidence="1" type="ORF">BV25DRAFT_1824672</name>
</gene>
<dbReference type="Proteomes" id="UP000814140">
    <property type="component" value="Unassembled WGS sequence"/>
</dbReference>
<reference evidence="1" key="2">
    <citation type="journal article" date="2022" name="New Phytol.">
        <title>Evolutionary transition to the ectomycorrhizal habit in the genomes of a hyperdiverse lineage of mushroom-forming fungi.</title>
        <authorList>
            <person name="Looney B."/>
            <person name="Miyauchi S."/>
            <person name="Morin E."/>
            <person name="Drula E."/>
            <person name="Courty P.E."/>
            <person name="Kohler A."/>
            <person name="Kuo A."/>
            <person name="LaButti K."/>
            <person name="Pangilinan J."/>
            <person name="Lipzen A."/>
            <person name="Riley R."/>
            <person name="Andreopoulos W."/>
            <person name="He G."/>
            <person name="Johnson J."/>
            <person name="Nolan M."/>
            <person name="Tritt A."/>
            <person name="Barry K.W."/>
            <person name="Grigoriev I.V."/>
            <person name="Nagy L.G."/>
            <person name="Hibbett D."/>
            <person name="Henrissat B."/>
            <person name="Matheny P.B."/>
            <person name="Labbe J."/>
            <person name="Martin F.M."/>
        </authorList>
    </citation>
    <scope>NUCLEOTIDE SEQUENCE</scope>
    <source>
        <strain evidence="1">HHB10654</strain>
    </source>
</reference>